<feature type="non-terminal residue" evidence="1">
    <location>
        <position position="1"/>
    </location>
</feature>
<proteinExistence type="predicted"/>
<accession>A0A381RLE7</accession>
<organism evidence="1">
    <name type="scientific">marine metagenome</name>
    <dbReference type="NCBI Taxonomy" id="408172"/>
    <lineage>
        <taxon>unclassified sequences</taxon>
        <taxon>metagenomes</taxon>
        <taxon>ecological metagenomes</taxon>
    </lineage>
</organism>
<dbReference type="EMBL" id="UINC01002027">
    <property type="protein sequence ID" value="SUZ92054.1"/>
    <property type="molecule type" value="Genomic_DNA"/>
</dbReference>
<evidence type="ECO:0008006" key="2">
    <source>
        <dbReference type="Google" id="ProtNLM"/>
    </source>
</evidence>
<dbReference type="AlphaFoldDB" id="A0A381RLE7"/>
<evidence type="ECO:0000313" key="1">
    <source>
        <dbReference type="EMBL" id="SUZ92054.1"/>
    </source>
</evidence>
<reference evidence="1" key="1">
    <citation type="submission" date="2018-05" db="EMBL/GenBank/DDBJ databases">
        <authorList>
            <person name="Lanie J.A."/>
            <person name="Ng W.-L."/>
            <person name="Kazmierczak K.M."/>
            <person name="Andrzejewski T.M."/>
            <person name="Davidsen T.M."/>
            <person name="Wayne K.J."/>
            <person name="Tettelin H."/>
            <person name="Glass J.I."/>
            <person name="Rusch D."/>
            <person name="Podicherti R."/>
            <person name="Tsui H.-C.T."/>
            <person name="Winkler M.E."/>
        </authorList>
    </citation>
    <scope>NUCLEOTIDE SEQUENCE</scope>
</reference>
<name>A0A381RLE7_9ZZZZ</name>
<protein>
    <recommendedName>
        <fullName evidence="2">DUF5050 domain-containing protein</fullName>
    </recommendedName>
</protein>
<sequence length="76" mass="8403">VAQVVKSTGVRKEAGYLYYLGKDGHVWRTKMARGGKKTGGGPERVALADVSREDGWLYYIDKSGDVSRSPMARGRR</sequence>
<gene>
    <name evidence="1" type="ORF">METZ01_LOCUS44908</name>
</gene>